<protein>
    <submittedName>
        <fullName evidence="1">Uncharacterized protein</fullName>
    </submittedName>
</protein>
<gene>
    <name evidence="1" type="ORF">FB461_1370</name>
</gene>
<dbReference type="OrthoDB" id="4412570at2"/>
<reference evidence="1 2" key="1">
    <citation type="submission" date="2019-06" db="EMBL/GenBank/DDBJ databases">
        <title>Sequencing the genomes of 1000 actinobacteria strains.</title>
        <authorList>
            <person name="Klenk H.-P."/>
        </authorList>
    </citation>
    <scope>NUCLEOTIDE SEQUENCE [LARGE SCALE GENOMIC DNA]</scope>
    <source>
        <strain evidence="1 2">DSM 4813</strain>
    </source>
</reference>
<dbReference type="RefSeq" id="WP_142120089.1">
    <property type="nucleotide sequence ID" value="NZ_BAAASV010000001.1"/>
</dbReference>
<accession>A0A542ZWW7</accession>
<proteinExistence type="predicted"/>
<dbReference type="Proteomes" id="UP000315389">
    <property type="component" value="Unassembled WGS sequence"/>
</dbReference>
<name>A0A542ZWW7_RARFA</name>
<comment type="caution">
    <text evidence="1">The sequence shown here is derived from an EMBL/GenBank/DDBJ whole genome shotgun (WGS) entry which is preliminary data.</text>
</comment>
<dbReference type="EMBL" id="VFOS01000001">
    <property type="protein sequence ID" value="TQL64847.1"/>
    <property type="molecule type" value="Genomic_DNA"/>
</dbReference>
<evidence type="ECO:0000313" key="2">
    <source>
        <dbReference type="Proteomes" id="UP000315389"/>
    </source>
</evidence>
<sequence>MPAEVTEIVIDEVAPVNVVMSEELSTGDLLAITETGTVTIPLDPPDPFTLSVADGVPSNVTPSSGVALTAPDIAVSLPALADIEEAEVAADGTISYSSNTDATVVVQPLERATASDGVCHFLGRGVVPRRYQPPKHPRSR</sequence>
<organism evidence="1 2">
    <name type="scientific">Rarobacter faecitabidus</name>
    <dbReference type="NCBI Taxonomy" id="13243"/>
    <lineage>
        <taxon>Bacteria</taxon>
        <taxon>Bacillati</taxon>
        <taxon>Actinomycetota</taxon>
        <taxon>Actinomycetes</taxon>
        <taxon>Micrococcales</taxon>
        <taxon>Rarobacteraceae</taxon>
        <taxon>Rarobacter</taxon>
    </lineage>
</organism>
<evidence type="ECO:0000313" key="1">
    <source>
        <dbReference type="EMBL" id="TQL64847.1"/>
    </source>
</evidence>
<dbReference type="AlphaFoldDB" id="A0A542ZWW7"/>
<keyword evidence="2" id="KW-1185">Reference proteome</keyword>